<keyword evidence="1" id="KW-0472">Membrane</keyword>
<dbReference type="Proteomes" id="UP000550787">
    <property type="component" value="Unassembled WGS sequence"/>
</dbReference>
<dbReference type="Pfam" id="PF23127">
    <property type="entry name" value="DotM_C"/>
    <property type="match status" value="1"/>
</dbReference>
<evidence type="ECO:0000313" key="4">
    <source>
        <dbReference type="Proteomes" id="UP000550787"/>
    </source>
</evidence>
<keyword evidence="1" id="KW-0812">Transmembrane</keyword>
<reference evidence="3 4" key="1">
    <citation type="submission" date="2020-04" db="EMBL/GenBank/DDBJ databases">
        <title>Description of novel Gluconacetobacter.</title>
        <authorList>
            <person name="Sombolestani A."/>
        </authorList>
    </citation>
    <scope>NUCLEOTIDE SEQUENCE [LARGE SCALE GENOMIC DNA]</scope>
    <source>
        <strain evidence="3 4">LMG 7603</strain>
    </source>
</reference>
<feature type="transmembrane region" description="Helical" evidence="1">
    <location>
        <begin position="96"/>
        <end position="114"/>
    </location>
</feature>
<feature type="transmembrane region" description="Helical" evidence="1">
    <location>
        <begin position="44"/>
        <end position="63"/>
    </location>
</feature>
<dbReference type="RefSeq" id="WP_183115843.1">
    <property type="nucleotide sequence ID" value="NZ_JABEQG010000016.1"/>
</dbReference>
<proteinExistence type="predicted"/>
<comment type="caution">
    <text evidence="3">The sequence shown here is derived from an EMBL/GenBank/DDBJ whole genome shotgun (WGS) entry which is preliminary data.</text>
</comment>
<feature type="domain" description="DotM C-terminal cytoplasmic" evidence="2">
    <location>
        <begin position="189"/>
        <end position="370"/>
    </location>
</feature>
<gene>
    <name evidence="3" type="ORF">HLH33_09875</name>
</gene>
<dbReference type="EMBL" id="JABEQG010000016">
    <property type="protein sequence ID" value="MBB2156612.1"/>
    <property type="molecule type" value="Genomic_DNA"/>
</dbReference>
<evidence type="ECO:0000259" key="2">
    <source>
        <dbReference type="Pfam" id="PF23127"/>
    </source>
</evidence>
<dbReference type="InterPro" id="IPR056464">
    <property type="entry name" value="DotM_C"/>
</dbReference>
<evidence type="ECO:0000313" key="3">
    <source>
        <dbReference type="EMBL" id="MBB2156612.1"/>
    </source>
</evidence>
<name>A0A7W4FF81_GLUDI</name>
<dbReference type="AlphaFoldDB" id="A0A7W4FF81"/>
<keyword evidence="1" id="KW-1133">Transmembrane helix</keyword>
<organism evidence="3 4">
    <name type="scientific">Gluconacetobacter diazotrophicus</name>
    <name type="common">Acetobacter diazotrophicus</name>
    <dbReference type="NCBI Taxonomy" id="33996"/>
    <lineage>
        <taxon>Bacteria</taxon>
        <taxon>Pseudomonadati</taxon>
        <taxon>Pseudomonadota</taxon>
        <taxon>Alphaproteobacteria</taxon>
        <taxon>Acetobacterales</taxon>
        <taxon>Acetobacteraceae</taxon>
        <taxon>Gluconacetobacter</taxon>
    </lineage>
</organism>
<accession>A0A7W4FF81</accession>
<sequence length="380" mass="41797">MSLPRPDANTGHNDPARIAALILSVMVLVALIATALWFEFHRQIAVGVLAMGGAELRIISWFTHDYDQTLANLQDADPERVSAATLWTLCTLTGGFFRWPAMGLIAGLAVLCLLRAPRERYREQFGLPGLQKALARIHPIGKAWIGVELPLIRPADPDTALRPMDPALRLSEWQARHLGETKGPARTNAAERALVRQLGGPWRGPENAKPIEICLFMVFALQADRMKTEALELLAVLSSALSGHLNKGAPTEAIPLPPRFVRFLRRKLAGQRWDTARQMTAGHAFSRPALLTLLQHARVRSGVMNPGLFSTVQLVDRELWLVLAAASYPRDRMPLSMMSTAACIEAHAALEHWQAESGAGTPLEEPSIRRSLIAATIEEN</sequence>
<feature type="transmembrane region" description="Helical" evidence="1">
    <location>
        <begin position="16"/>
        <end position="37"/>
    </location>
</feature>
<evidence type="ECO:0000256" key="1">
    <source>
        <dbReference type="SAM" id="Phobius"/>
    </source>
</evidence>
<protein>
    <recommendedName>
        <fullName evidence="2">DotM C-terminal cytoplasmic domain-containing protein</fullName>
    </recommendedName>
</protein>